<dbReference type="EMBL" id="JAAMFJ010000001">
    <property type="protein sequence ID" value="MBS9335984.1"/>
    <property type="molecule type" value="Genomic_DNA"/>
</dbReference>
<keyword evidence="3" id="KW-1185">Reference proteome</keyword>
<sequence>MAKVLVIGAHGKVGHLAALDLVEAGDTVYAGFRSPNQFEDLETKDRLNPVLFDLTMSAEDMVKILTDYQIDQVVFSAGAGGKGGAERTTEVDLDGAVKAMEAAEKTGVKQFVMVSAAGADNRVIWKKSGIYTYFMMKHYADRFLQQSNLPYTILRPTTLSDSAGTGRLQLIEDGQAGASSVSRADVAQAIVTSLHNPKALNRVIEFTSGDEPIKTVFEKLD</sequence>
<organism evidence="2 3">
    <name type="scientific">Fructobacillus papyrifericola</name>
    <dbReference type="NCBI Taxonomy" id="2713172"/>
    <lineage>
        <taxon>Bacteria</taxon>
        <taxon>Bacillati</taxon>
        <taxon>Bacillota</taxon>
        <taxon>Bacilli</taxon>
        <taxon>Lactobacillales</taxon>
        <taxon>Lactobacillaceae</taxon>
        <taxon>Fructobacillus</taxon>
    </lineage>
</organism>
<dbReference type="Proteomes" id="UP000735205">
    <property type="component" value="Unassembled WGS sequence"/>
</dbReference>
<reference evidence="2 3" key="1">
    <citation type="submission" date="2020-02" db="EMBL/GenBank/DDBJ databases">
        <title>Fructobacillus sp. isolated from paper mulberry of Taiwan.</title>
        <authorList>
            <person name="Lin S.-T."/>
        </authorList>
    </citation>
    <scope>NUCLEOTIDE SEQUENCE [LARGE SCALE GENOMIC DNA]</scope>
    <source>
        <strain evidence="2 3">M1-21</strain>
    </source>
</reference>
<dbReference type="PANTHER" id="PTHR15020">
    <property type="entry name" value="FLAVIN REDUCTASE-RELATED"/>
    <property type="match status" value="1"/>
</dbReference>
<dbReference type="SUPFAM" id="SSF51735">
    <property type="entry name" value="NAD(P)-binding Rossmann-fold domains"/>
    <property type="match status" value="1"/>
</dbReference>
<dbReference type="InterPro" id="IPR036291">
    <property type="entry name" value="NAD(P)-bd_dom_sf"/>
</dbReference>
<gene>
    <name evidence="2" type="ORF">G6R28_01875</name>
</gene>
<feature type="domain" description="NAD(P)-binding" evidence="1">
    <location>
        <begin position="8"/>
        <end position="197"/>
    </location>
</feature>
<proteinExistence type="predicted"/>
<dbReference type="Pfam" id="PF13460">
    <property type="entry name" value="NAD_binding_10"/>
    <property type="match status" value="1"/>
</dbReference>
<evidence type="ECO:0000313" key="2">
    <source>
        <dbReference type="EMBL" id="MBS9335984.1"/>
    </source>
</evidence>
<dbReference type="RefSeq" id="WP_213792545.1">
    <property type="nucleotide sequence ID" value="NZ_JAAMFJ010000001.1"/>
</dbReference>
<evidence type="ECO:0000313" key="3">
    <source>
        <dbReference type="Proteomes" id="UP000735205"/>
    </source>
</evidence>
<comment type="caution">
    <text evidence="2">The sequence shown here is derived from an EMBL/GenBank/DDBJ whole genome shotgun (WGS) entry which is preliminary data.</text>
</comment>
<accession>A0ABS5QUH1</accession>
<protein>
    <submittedName>
        <fullName evidence="2">SDR family oxidoreductase</fullName>
    </submittedName>
</protein>
<dbReference type="CDD" id="cd05243">
    <property type="entry name" value="SDR_a5"/>
    <property type="match status" value="1"/>
</dbReference>
<dbReference type="PANTHER" id="PTHR15020:SF50">
    <property type="entry name" value="UPF0659 PROTEIN YMR090W"/>
    <property type="match status" value="1"/>
</dbReference>
<evidence type="ECO:0000259" key="1">
    <source>
        <dbReference type="Pfam" id="PF13460"/>
    </source>
</evidence>
<name>A0ABS5QUH1_9LACO</name>
<dbReference type="InterPro" id="IPR016040">
    <property type="entry name" value="NAD(P)-bd_dom"/>
</dbReference>
<dbReference type="Gene3D" id="3.40.50.720">
    <property type="entry name" value="NAD(P)-binding Rossmann-like Domain"/>
    <property type="match status" value="1"/>
</dbReference>